<feature type="transmembrane region" description="Helical" evidence="6">
    <location>
        <begin position="292"/>
        <end position="312"/>
    </location>
</feature>
<feature type="transmembrane region" description="Helical" evidence="6">
    <location>
        <begin position="100"/>
        <end position="129"/>
    </location>
</feature>
<protein>
    <submittedName>
        <fullName evidence="8">Type II secretion system F family protein</fullName>
    </submittedName>
</protein>
<evidence type="ECO:0000313" key="9">
    <source>
        <dbReference type="Proteomes" id="UP001595817"/>
    </source>
</evidence>
<proteinExistence type="predicted"/>
<feature type="transmembrane region" description="Helical" evidence="6">
    <location>
        <begin position="261"/>
        <end position="280"/>
    </location>
</feature>
<feature type="domain" description="Type II secretion system protein GspF" evidence="7">
    <location>
        <begin position="158"/>
        <end position="277"/>
    </location>
</feature>
<sequence length="320" mass="36353">MMNGLLFIFLLLTFSLLFAAILSKLFYQRQVVESRMREYIYQDKPSEDKDQQVKLLIDLSGAKERVRKQLKKKDKNEAIEIKLQQAGVPLKPEEYVMFQWISLAFFTGLFYLFMSFAGLFIGAAIGFTLPRTILNLRKKKRIRQFNDYLPEMISITVNALRAGFSFFQALKNVAEEAQSPVKEELEIVLKEMQYGATVEESLNRLKERMPSEDLDLMIQAIIIQRQVGGNLAVVLEKIVHTIRERLKIQGQIKTLTAQGKLSGMVVAFLPVALAGILSVINPSYMTVLFTTPIGLGMIAFSGLSMLIGFFFIMKITSIEV</sequence>
<dbReference type="PANTHER" id="PTHR35007">
    <property type="entry name" value="INTEGRAL MEMBRANE PROTEIN-RELATED"/>
    <property type="match status" value="1"/>
</dbReference>
<dbReference type="InterPro" id="IPR042094">
    <property type="entry name" value="T2SS_GspF_sf"/>
</dbReference>
<accession>A0ABV8X462</accession>
<dbReference type="PANTHER" id="PTHR35007:SF1">
    <property type="entry name" value="PILUS ASSEMBLY PROTEIN"/>
    <property type="match status" value="1"/>
</dbReference>
<keyword evidence="9" id="KW-1185">Reference proteome</keyword>
<evidence type="ECO:0000256" key="4">
    <source>
        <dbReference type="ARBA" id="ARBA00022989"/>
    </source>
</evidence>
<evidence type="ECO:0000256" key="5">
    <source>
        <dbReference type="ARBA" id="ARBA00023136"/>
    </source>
</evidence>
<evidence type="ECO:0000256" key="3">
    <source>
        <dbReference type="ARBA" id="ARBA00022692"/>
    </source>
</evidence>
<keyword evidence="5 6" id="KW-0472">Membrane</keyword>
<evidence type="ECO:0000256" key="6">
    <source>
        <dbReference type="SAM" id="Phobius"/>
    </source>
</evidence>
<evidence type="ECO:0000313" key="8">
    <source>
        <dbReference type="EMBL" id="MFC4409735.1"/>
    </source>
</evidence>
<keyword evidence="3 6" id="KW-0812">Transmembrane</keyword>
<dbReference type="InterPro" id="IPR018076">
    <property type="entry name" value="T2SS_GspF_dom"/>
</dbReference>
<keyword evidence="2" id="KW-1003">Cell membrane</keyword>
<reference evidence="9" key="1">
    <citation type="journal article" date="2019" name="Int. J. Syst. Evol. Microbiol.">
        <title>The Global Catalogue of Microorganisms (GCM) 10K type strain sequencing project: providing services to taxonomists for standard genome sequencing and annotation.</title>
        <authorList>
            <consortium name="The Broad Institute Genomics Platform"/>
            <consortium name="The Broad Institute Genome Sequencing Center for Infectious Disease"/>
            <person name="Wu L."/>
            <person name="Ma J."/>
        </authorList>
    </citation>
    <scope>NUCLEOTIDE SEQUENCE [LARGE SCALE GENOMIC DNA]</scope>
    <source>
        <strain evidence="9">CCUG 59778</strain>
    </source>
</reference>
<evidence type="ECO:0000256" key="1">
    <source>
        <dbReference type="ARBA" id="ARBA00004651"/>
    </source>
</evidence>
<evidence type="ECO:0000259" key="7">
    <source>
        <dbReference type="Pfam" id="PF00482"/>
    </source>
</evidence>
<organism evidence="8 9">
    <name type="scientific">Chungangia koreensis</name>
    <dbReference type="NCBI Taxonomy" id="752657"/>
    <lineage>
        <taxon>Bacteria</taxon>
        <taxon>Bacillati</taxon>
        <taxon>Bacillota</taxon>
        <taxon>Bacilli</taxon>
        <taxon>Lactobacillales</taxon>
        <taxon>Chungangia</taxon>
    </lineage>
</organism>
<gene>
    <name evidence="8" type="ORF">ACFOZY_04710</name>
</gene>
<dbReference type="Proteomes" id="UP001595817">
    <property type="component" value="Unassembled WGS sequence"/>
</dbReference>
<dbReference type="Pfam" id="PF00482">
    <property type="entry name" value="T2SSF"/>
    <property type="match status" value="1"/>
</dbReference>
<evidence type="ECO:0000256" key="2">
    <source>
        <dbReference type="ARBA" id="ARBA00022475"/>
    </source>
</evidence>
<dbReference type="EMBL" id="JBHSEC010000005">
    <property type="protein sequence ID" value="MFC4409735.1"/>
    <property type="molecule type" value="Genomic_DNA"/>
</dbReference>
<dbReference type="Gene3D" id="1.20.81.30">
    <property type="entry name" value="Type II secretion system (T2SS), domain F"/>
    <property type="match status" value="1"/>
</dbReference>
<name>A0ABV8X462_9LACT</name>
<comment type="caution">
    <text evidence="8">The sequence shown here is derived from an EMBL/GenBank/DDBJ whole genome shotgun (WGS) entry which is preliminary data.</text>
</comment>
<dbReference type="RefSeq" id="WP_378152813.1">
    <property type="nucleotide sequence ID" value="NZ_JBHSEC010000005.1"/>
</dbReference>
<keyword evidence="4 6" id="KW-1133">Transmembrane helix</keyword>
<comment type="subcellular location">
    <subcellularLocation>
        <location evidence="1">Cell membrane</location>
        <topology evidence="1">Multi-pass membrane protein</topology>
    </subcellularLocation>
</comment>